<dbReference type="AlphaFoldDB" id="A0A975FZ10"/>
<evidence type="ECO:0000259" key="6">
    <source>
        <dbReference type="Pfam" id="PF04116"/>
    </source>
</evidence>
<keyword evidence="2 5" id="KW-0812">Transmembrane</keyword>
<sequence>MRNAILSGFLIYLALGAAVSWGIERLTPDTLRLAIGGHVATLTQLHRRIFATAAVMVLVIPAIFVLELCFVGWRRSSMRLLLIDHPRSSLSDLVCFLGWQGRIMSALTVVMSLGVALVSGAWLHQQLAAAIGFDLTLAHLPPAVQFAGYFVLFSFFDYWGHRLDHTHWFWPLHRFHHAAEDFCVLNSVRTHPAVFTDLVAVVTPAVICGVQPETLVQVNFFVLVLRYLIHSRIDSTWGFVGRWLLQSPNHHRLHHILDLSVPVGHFALVPLWDRLFGTWRGDADQSLVIGVETPYRHGAWIGPDLWRDYRDFWAGLLPARSAVKPAAAAAGQIGVEG</sequence>
<dbReference type="GO" id="GO:0016020">
    <property type="term" value="C:membrane"/>
    <property type="evidence" value="ECO:0007669"/>
    <property type="project" value="UniProtKB-SubCell"/>
</dbReference>
<organism evidence="7 8">
    <name type="scientific">Phenylobacterium montanum</name>
    <dbReference type="NCBI Taxonomy" id="2823693"/>
    <lineage>
        <taxon>Bacteria</taxon>
        <taxon>Pseudomonadati</taxon>
        <taxon>Pseudomonadota</taxon>
        <taxon>Alphaproteobacteria</taxon>
        <taxon>Caulobacterales</taxon>
        <taxon>Caulobacteraceae</taxon>
        <taxon>Phenylobacterium</taxon>
    </lineage>
</organism>
<dbReference type="Proteomes" id="UP000676409">
    <property type="component" value="Chromosome"/>
</dbReference>
<evidence type="ECO:0000256" key="3">
    <source>
        <dbReference type="ARBA" id="ARBA00022989"/>
    </source>
</evidence>
<keyword evidence="3 5" id="KW-1133">Transmembrane helix</keyword>
<dbReference type="PANTHER" id="PTHR11863">
    <property type="entry name" value="STEROL DESATURASE"/>
    <property type="match status" value="1"/>
</dbReference>
<dbReference type="InterPro" id="IPR050307">
    <property type="entry name" value="Sterol_Desaturase_Related"/>
</dbReference>
<evidence type="ECO:0000256" key="4">
    <source>
        <dbReference type="ARBA" id="ARBA00023136"/>
    </source>
</evidence>
<proteinExistence type="predicted"/>
<feature type="domain" description="Fatty acid hydroxylase" evidence="6">
    <location>
        <begin position="147"/>
        <end position="278"/>
    </location>
</feature>
<dbReference type="RefSeq" id="WP_211937514.1">
    <property type="nucleotide sequence ID" value="NZ_CP073078.1"/>
</dbReference>
<evidence type="ECO:0000313" key="8">
    <source>
        <dbReference type="Proteomes" id="UP000676409"/>
    </source>
</evidence>
<dbReference type="KEGG" id="caul:KCG34_20780"/>
<evidence type="ECO:0000313" key="7">
    <source>
        <dbReference type="EMBL" id="QUD87462.1"/>
    </source>
</evidence>
<feature type="transmembrane region" description="Helical" evidence="5">
    <location>
        <begin position="49"/>
        <end position="73"/>
    </location>
</feature>
<dbReference type="GO" id="GO:0008610">
    <property type="term" value="P:lipid biosynthetic process"/>
    <property type="evidence" value="ECO:0007669"/>
    <property type="project" value="InterPro"/>
</dbReference>
<gene>
    <name evidence="7" type="ORF">KCG34_20780</name>
</gene>
<comment type="subcellular location">
    <subcellularLocation>
        <location evidence="1">Membrane</location>
    </subcellularLocation>
</comment>
<evidence type="ECO:0000256" key="1">
    <source>
        <dbReference type="ARBA" id="ARBA00004370"/>
    </source>
</evidence>
<evidence type="ECO:0000256" key="5">
    <source>
        <dbReference type="SAM" id="Phobius"/>
    </source>
</evidence>
<keyword evidence="8" id="KW-1185">Reference proteome</keyword>
<dbReference type="EMBL" id="CP073078">
    <property type="protein sequence ID" value="QUD87462.1"/>
    <property type="molecule type" value="Genomic_DNA"/>
</dbReference>
<keyword evidence="4 5" id="KW-0472">Membrane</keyword>
<dbReference type="GO" id="GO:0005506">
    <property type="term" value="F:iron ion binding"/>
    <property type="evidence" value="ECO:0007669"/>
    <property type="project" value="InterPro"/>
</dbReference>
<feature type="transmembrane region" description="Helical" evidence="5">
    <location>
        <begin position="103"/>
        <end position="123"/>
    </location>
</feature>
<dbReference type="GO" id="GO:0016491">
    <property type="term" value="F:oxidoreductase activity"/>
    <property type="evidence" value="ECO:0007669"/>
    <property type="project" value="InterPro"/>
</dbReference>
<accession>A0A975FZ10</accession>
<evidence type="ECO:0000256" key="2">
    <source>
        <dbReference type="ARBA" id="ARBA00022692"/>
    </source>
</evidence>
<dbReference type="Pfam" id="PF04116">
    <property type="entry name" value="FA_hydroxylase"/>
    <property type="match status" value="1"/>
</dbReference>
<reference evidence="7" key="1">
    <citation type="submission" date="2021-04" db="EMBL/GenBank/DDBJ databases">
        <title>The complete genome sequence of Caulobacter sp. S6.</title>
        <authorList>
            <person name="Tang Y."/>
            <person name="Ouyang W."/>
            <person name="Liu Q."/>
            <person name="Huang B."/>
            <person name="Guo Z."/>
            <person name="Lei P."/>
        </authorList>
    </citation>
    <scope>NUCLEOTIDE SEQUENCE</scope>
    <source>
        <strain evidence="7">S6</strain>
    </source>
</reference>
<feature type="transmembrane region" description="Helical" evidence="5">
    <location>
        <begin position="143"/>
        <end position="160"/>
    </location>
</feature>
<protein>
    <submittedName>
        <fullName evidence="7">Sterol desaturase family protein</fullName>
    </submittedName>
</protein>
<name>A0A975FZ10_9CAUL</name>
<dbReference type="InterPro" id="IPR006694">
    <property type="entry name" value="Fatty_acid_hydroxylase"/>
</dbReference>